<dbReference type="AlphaFoldDB" id="A0A7H0LKQ1"/>
<name>A0A7H0LKQ1_9SPHN</name>
<proteinExistence type="predicted"/>
<evidence type="ECO:0008006" key="4">
    <source>
        <dbReference type="Google" id="ProtNLM"/>
    </source>
</evidence>
<feature type="signal peptide" evidence="1">
    <location>
        <begin position="1"/>
        <end position="21"/>
    </location>
</feature>
<gene>
    <name evidence="2" type="ORF">H3Z74_03165</name>
</gene>
<organism evidence="2 3">
    <name type="scientific">Sphingomonas alpina</name>
    <dbReference type="NCBI Taxonomy" id="653931"/>
    <lineage>
        <taxon>Bacteria</taxon>
        <taxon>Pseudomonadati</taxon>
        <taxon>Pseudomonadota</taxon>
        <taxon>Alphaproteobacteria</taxon>
        <taxon>Sphingomonadales</taxon>
        <taxon>Sphingomonadaceae</taxon>
        <taxon>Sphingomonas</taxon>
    </lineage>
</organism>
<sequence>MRWLRLAAAAAALFAANPAFADGGAHVIDGSGVETPGTCHLESWVTLSNGDGRLINSAPACTRKAWPNLELGGFVAHGWSPGSHDTLVGLSPKVELRSATRGLGIGVATSAAYQVDRGHFHEASLIVPVTIPVDRHVTLNLNSGWQWSRAGHRADLFVGGQMMVALNPSLSLMAETFTRDRGKAGGQTGMRWTTGKGRVDIDLLVGRYVDGTTPTAVTFGVTLRR</sequence>
<evidence type="ECO:0000256" key="1">
    <source>
        <dbReference type="SAM" id="SignalP"/>
    </source>
</evidence>
<feature type="chain" id="PRO_5028914263" description="Transporter" evidence="1">
    <location>
        <begin position="22"/>
        <end position="225"/>
    </location>
</feature>
<protein>
    <recommendedName>
        <fullName evidence="4">Transporter</fullName>
    </recommendedName>
</protein>
<keyword evidence="1" id="KW-0732">Signal</keyword>
<accession>A0A7H0LKQ1</accession>
<evidence type="ECO:0000313" key="3">
    <source>
        <dbReference type="Proteomes" id="UP000516148"/>
    </source>
</evidence>
<dbReference type="RefSeq" id="WP_187762558.1">
    <property type="nucleotide sequence ID" value="NZ_CP061038.1"/>
</dbReference>
<dbReference type="Proteomes" id="UP000516148">
    <property type="component" value="Chromosome"/>
</dbReference>
<evidence type="ECO:0000313" key="2">
    <source>
        <dbReference type="EMBL" id="QNQ10254.1"/>
    </source>
</evidence>
<keyword evidence="3" id="KW-1185">Reference proteome</keyword>
<reference evidence="2 3" key="1">
    <citation type="submission" date="2020-09" db="EMBL/GenBank/DDBJ databases">
        <title>Sphingomonas sp., a new species isolated from pork steak.</title>
        <authorList>
            <person name="Heidler von Heilborn D."/>
        </authorList>
    </citation>
    <scope>NUCLEOTIDE SEQUENCE [LARGE SCALE GENOMIC DNA]</scope>
    <source>
        <strain evidence="3">S8-3T</strain>
    </source>
</reference>
<dbReference type="KEGG" id="spap:H3Z74_03165"/>
<dbReference type="EMBL" id="CP061038">
    <property type="protein sequence ID" value="QNQ10254.1"/>
    <property type="molecule type" value="Genomic_DNA"/>
</dbReference>